<dbReference type="Pfam" id="PF01476">
    <property type="entry name" value="LysM"/>
    <property type="match status" value="1"/>
</dbReference>
<feature type="domain" description="G5" evidence="3">
    <location>
        <begin position="263"/>
        <end position="343"/>
    </location>
</feature>
<dbReference type="GO" id="GO:0004222">
    <property type="term" value="F:metalloendopeptidase activity"/>
    <property type="evidence" value="ECO:0007669"/>
    <property type="project" value="TreeGrafter"/>
</dbReference>
<evidence type="ECO:0000259" key="4">
    <source>
        <dbReference type="PROSITE" id="PS51782"/>
    </source>
</evidence>
<proteinExistence type="predicted"/>
<name>A0A120GQB7_9BACI</name>
<dbReference type="Gene3D" id="2.20.230.10">
    <property type="entry name" value="Resuscitation-promoting factor rpfb"/>
    <property type="match status" value="1"/>
</dbReference>
<dbReference type="InterPro" id="IPR016047">
    <property type="entry name" value="M23ase_b-sheet_dom"/>
</dbReference>
<dbReference type="Pfam" id="PF07501">
    <property type="entry name" value="G5"/>
    <property type="match status" value="1"/>
</dbReference>
<evidence type="ECO:0000256" key="2">
    <source>
        <dbReference type="SAM" id="SignalP"/>
    </source>
</evidence>
<dbReference type="EMBL" id="LNNH01000012">
    <property type="protein sequence ID" value="KWW21076.1"/>
    <property type="molecule type" value="Genomic_DNA"/>
</dbReference>
<keyword evidence="6" id="KW-1185">Reference proteome</keyword>
<evidence type="ECO:0000313" key="6">
    <source>
        <dbReference type="Proteomes" id="UP000064189"/>
    </source>
</evidence>
<dbReference type="PROSITE" id="PS51109">
    <property type="entry name" value="G5"/>
    <property type="match status" value="1"/>
</dbReference>
<feature type="chain" id="PRO_5007166302" description="Peptidase M23" evidence="2">
    <location>
        <begin position="28"/>
        <end position="472"/>
    </location>
</feature>
<feature type="signal peptide" evidence="2">
    <location>
        <begin position="1"/>
        <end position="27"/>
    </location>
</feature>
<evidence type="ECO:0000256" key="1">
    <source>
        <dbReference type="ARBA" id="ARBA00022729"/>
    </source>
</evidence>
<dbReference type="CDD" id="cd12797">
    <property type="entry name" value="M23_peptidase"/>
    <property type="match status" value="1"/>
</dbReference>
<protein>
    <recommendedName>
        <fullName evidence="7">Peptidase M23</fullName>
    </recommendedName>
</protein>
<dbReference type="RefSeq" id="WP_061141430.1">
    <property type="nucleotide sequence ID" value="NZ_LNNH01000012.1"/>
</dbReference>
<dbReference type="AlphaFoldDB" id="A0A120GQB7"/>
<dbReference type="SUPFAM" id="SSF51261">
    <property type="entry name" value="Duplicated hybrid motif"/>
    <property type="match status" value="1"/>
</dbReference>
<evidence type="ECO:0008006" key="7">
    <source>
        <dbReference type="Google" id="ProtNLM"/>
    </source>
</evidence>
<dbReference type="InterPro" id="IPR011055">
    <property type="entry name" value="Dup_hybrid_motif"/>
</dbReference>
<keyword evidence="1 2" id="KW-0732">Signal</keyword>
<dbReference type="Gene3D" id="2.70.70.10">
    <property type="entry name" value="Glucose Permease (Domain IIA)"/>
    <property type="match status" value="1"/>
</dbReference>
<organism evidence="5 6">
    <name type="scientific">Peribacillus simplex</name>
    <dbReference type="NCBI Taxonomy" id="1478"/>
    <lineage>
        <taxon>Bacteria</taxon>
        <taxon>Bacillati</taxon>
        <taxon>Bacillota</taxon>
        <taxon>Bacilli</taxon>
        <taxon>Bacillales</taxon>
        <taxon>Bacillaceae</taxon>
        <taxon>Peribacillus</taxon>
    </lineage>
</organism>
<gene>
    <name evidence="5" type="ORF">AS888_15780</name>
</gene>
<dbReference type="SMART" id="SM01208">
    <property type="entry name" value="G5"/>
    <property type="match status" value="1"/>
</dbReference>
<dbReference type="Pfam" id="PF01551">
    <property type="entry name" value="Peptidase_M23"/>
    <property type="match status" value="1"/>
</dbReference>
<dbReference type="PROSITE" id="PS51782">
    <property type="entry name" value="LYSM"/>
    <property type="match status" value="1"/>
</dbReference>
<comment type="caution">
    <text evidence="5">The sequence shown here is derived from an EMBL/GenBank/DDBJ whole genome shotgun (WGS) entry which is preliminary data.</text>
</comment>
<reference evidence="5 6" key="1">
    <citation type="submission" date="2015-11" db="EMBL/GenBank/DDBJ databases">
        <title>Genome Sequence of Bacillus simplex strain VanAntwerpen2.</title>
        <authorList>
            <person name="Couger M.B."/>
        </authorList>
    </citation>
    <scope>NUCLEOTIDE SEQUENCE [LARGE SCALE GENOMIC DNA]</scope>
    <source>
        <strain evidence="5 6">VanAntwerpen02</strain>
    </source>
</reference>
<sequence length="472" mass="52306">MFSLKGRGITLLLVSVVFMLAVNRVTAAGLSDTATIHHVYLDDEFVGSVTDEGKIKQIVADKVEEAQEDYPDYTFDKESQVTFVPEEVFEEEVKEDQAVKEISDRLDIKAKAYEIDIDHQTVAYVPSKDDAEEVLKKLTLLYVDEAEYEAYESAKNEDGNSSESLKEPGSKILDIEFSRPVTFKETMADPDEIMTVDKTMAMLKEGKKEKVIYEAKEDDDLESIAASHDMDAGQLLELNQSQNEGKDLKEGDRLVVTELMPYVNVMVEREVYEEERIPFEKKVQEDDDLPKGEVITEQAGNDGIEAFTYNVSETNGKKVSETIVEKEITEKAKTEIIKKGTKVIPSQGSGTYAWPADGGYISSKQGQRWGKLHKGIDIARPSTRTITAADHGIIESAGNSGGYGNKITINHNNGYKTVYAHLDSIGVKAGQKIEKGAKIGMMGSTGNSTGVHLHFEVYKNGSLVNPLNYISQ</sequence>
<evidence type="ECO:0000259" key="3">
    <source>
        <dbReference type="PROSITE" id="PS51109"/>
    </source>
</evidence>
<dbReference type="Proteomes" id="UP000064189">
    <property type="component" value="Unassembled WGS sequence"/>
</dbReference>
<accession>A0A120GQB7</accession>
<dbReference type="InterPro" id="IPR018392">
    <property type="entry name" value="LysM"/>
</dbReference>
<dbReference type="InterPro" id="IPR011098">
    <property type="entry name" value="G5_dom"/>
</dbReference>
<feature type="domain" description="LysM" evidence="4">
    <location>
        <begin position="211"/>
        <end position="256"/>
    </location>
</feature>
<dbReference type="InterPro" id="IPR050570">
    <property type="entry name" value="Cell_wall_metabolism_enzyme"/>
</dbReference>
<evidence type="ECO:0000313" key="5">
    <source>
        <dbReference type="EMBL" id="KWW21076.1"/>
    </source>
</evidence>
<dbReference type="PANTHER" id="PTHR21666:SF270">
    <property type="entry name" value="MUREIN HYDROLASE ACTIVATOR ENVC"/>
    <property type="match status" value="1"/>
</dbReference>
<dbReference type="PANTHER" id="PTHR21666">
    <property type="entry name" value="PEPTIDASE-RELATED"/>
    <property type="match status" value="1"/>
</dbReference>